<evidence type="ECO:0000313" key="1">
    <source>
        <dbReference type="EMBL" id="GGX22342.1"/>
    </source>
</evidence>
<comment type="caution">
    <text evidence="1">The sequence shown here is derived from an EMBL/GenBank/DDBJ whole genome shotgun (WGS) entry which is preliminary data.</text>
</comment>
<organism evidence="1 2">
    <name type="scientific">Undibacterium macrobrachii</name>
    <dbReference type="NCBI Taxonomy" id="1119058"/>
    <lineage>
        <taxon>Bacteria</taxon>
        <taxon>Pseudomonadati</taxon>
        <taxon>Pseudomonadota</taxon>
        <taxon>Betaproteobacteria</taxon>
        <taxon>Burkholderiales</taxon>
        <taxon>Oxalobacteraceae</taxon>
        <taxon>Undibacterium</taxon>
    </lineage>
</organism>
<sequence>MLNRIKTSQFTFSICSLNEVYIYSGYGAGARNLAQIGYPTDNVFSDGTALQMSRVTGNLKEGYVATLNLNVSS</sequence>
<reference evidence="2" key="1">
    <citation type="journal article" date="2019" name="Int. J. Syst. Evol. Microbiol.">
        <title>The Global Catalogue of Microorganisms (GCM) 10K type strain sequencing project: providing services to taxonomists for standard genome sequencing and annotation.</title>
        <authorList>
            <consortium name="The Broad Institute Genomics Platform"/>
            <consortium name="The Broad Institute Genome Sequencing Center for Infectious Disease"/>
            <person name="Wu L."/>
            <person name="Ma J."/>
        </authorList>
    </citation>
    <scope>NUCLEOTIDE SEQUENCE [LARGE SCALE GENOMIC DNA]</scope>
    <source>
        <strain evidence="2">KCTC 23916</strain>
    </source>
</reference>
<proteinExistence type="predicted"/>
<dbReference type="EMBL" id="BMYT01000006">
    <property type="protein sequence ID" value="GGX22342.1"/>
    <property type="molecule type" value="Genomic_DNA"/>
</dbReference>
<dbReference type="Proteomes" id="UP000620127">
    <property type="component" value="Unassembled WGS sequence"/>
</dbReference>
<gene>
    <name evidence="1" type="ORF">GCM10011282_30470</name>
</gene>
<dbReference type="RefSeq" id="WP_229827320.1">
    <property type="nucleotide sequence ID" value="NZ_BMYT01000006.1"/>
</dbReference>
<protein>
    <submittedName>
        <fullName evidence="1">Uncharacterized protein</fullName>
    </submittedName>
</protein>
<evidence type="ECO:0000313" key="2">
    <source>
        <dbReference type="Proteomes" id="UP000620127"/>
    </source>
</evidence>
<keyword evidence="2" id="KW-1185">Reference proteome</keyword>
<accession>A0ABQ2XLU6</accession>
<name>A0ABQ2XLU6_9BURK</name>